<feature type="transmembrane region" description="Helical" evidence="1">
    <location>
        <begin position="121"/>
        <end position="140"/>
    </location>
</feature>
<evidence type="ECO:0000313" key="3">
    <source>
        <dbReference type="Proteomes" id="UP001597094"/>
    </source>
</evidence>
<keyword evidence="1" id="KW-0812">Transmembrane</keyword>
<reference evidence="3" key="1">
    <citation type="journal article" date="2019" name="Int. J. Syst. Evol. Microbiol.">
        <title>The Global Catalogue of Microorganisms (GCM) 10K type strain sequencing project: providing services to taxonomists for standard genome sequencing and annotation.</title>
        <authorList>
            <consortium name="The Broad Institute Genomics Platform"/>
            <consortium name="The Broad Institute Genome Sequencing Center for Infectious Disease"/>
            <person name="Wu L."/>
            <person name="Ma J."/>
        </authorList>
    </citation>
    <scope>NUCLEOTIDE SEQUENCE [LARGE SCALE GENOMIC DNA]</scope>
    <source>
        <strain evidence="3">JCM 31319</strain>
    </source>
</reference>
<evidence type="ECO:0000313" key="2">
    <source>
        <dbReference type="EMBL" id="MFD1188931.1"/>
    </source>
</evidence>
<dbReference type="Proteomes" id="UP001597094">
    <property type="component" value="Unassembled WGS sequence"/>
</dbReference>
<feature type="transmembrane region" description="Helical" evidence="1">
    <location>
        <begin position="78"/>
        <end position="101"/>
    </location>
</feature>
<sequence>FWFNAEEAEVYAMSSLCTAAVVWLMLKWENRADESDSDRWLVLIAYVIGLSIGVHLLNLLAIPALGFIYYYRRTQNPTLWGGVATLAISSVIVGLILAGIIPGLPTLAGAFEVFFVNTVGLPFNWGIIIFLLIFVGLIWFGFRQSFQRRSRLLNTVMLSFMFILIGYSSYLIV</sequence>
<name>A0ABW3SWL0_9BACT</name>
<dbReference type="InterPro" id="IPR052724">
    <property type="entry name" value="GT117_domain-containing"/>
</dbReference>
<feature type="non-terminal residue" evidence="2">
    <location>
        <position position="1"/>
    </location>
</feature>
<evidence type="ECO:0000256" key="1">
    <source>
        <dbReference type="SAM" id="Phobius"/>
    </source>
</evidence>
<feature type="transmembrane region" description="Helical" evidence="1">
    <location>
        <begin position="10"/>
        <end position="28"/>
    </location>
</feature>
<dbReference type="RefSeq" id="WP_377533297.1">
    <property type="nucleotide sequence ID" value="NZ_JBHTLD010000570.1"/>
</dbReference>
<feature type="transmembrane region" description="Helical" evidence="1">
    <location>
        <begin position="152"/>
        <end position="172"/>
    </location>
</feature>
<keyword evidence="1" id="KW-1133">Transmembrane helix</keyword>
<organism evidence="2 3">
    <name type="scientific">Pontibacter rugosus</name>
    <dbReference type="NCBI Taxonomy" id="1745966"/>
    <lineage>
        <taxon>Bacteria</taxon>
        <taxon>Pseudomonadati</taxon>
        <taxon>Bacteroidota</taxon>
        <taxon>Cytophagia</taxon>
        <taxon>Cytophagales</taxon>
        <taxon>Hymenobacteraceae</taxon>
        <taxon>Pontibacter</taxon>
    </lineage>
</organism>
<keyword evidence="1" id="KW-0472">Membrane</keyword>
<dbReference type="Pfam" id="PF11028">
    <property type="entry name" value="TMEM260-like"/>
    <property type="match status" value="1"/>
</dbReference>
<protein>
    <submittedName>
        <fullName evidence="2">Protein O-mannosyl-transferase family</fullName>
    </submittedName>
</protein>
<feature type="non-terminal residue" evidence="2">
    <location>
        <position position="173"/>
    </location>
</feature>
<comment type="caution">
    <text evidence="2">The sequence shown here is derived from an EMBL/GenBank/DDBJ whole genome shotgun (WGS) entry which is preliminary data.</text>
</comment>
<accession>A0ABW3SWL0</accession>
<dbReference type="PANTHER" id="PTHR16214:SF3">
    <property type="entry name" value="TRANSMEMBRANE PROTEIN 260"/>
    <property type="match status" value="1"/>
</dbReference>
<feature type="transmembrane region" description="Helical" evidence="1">
    <location>
        <begin position="40"/>
        <end position="71"/>
    </location>
</feature>
<proteinExistence type="predicted"/>
<gene>
    <name evidence="2" type="ORF">ACFQ2O_22540</name>
</gene>
<dbReference type="EMBL" id="JBHTLD010000570">
    <property type="protein sequence ID" value="MFD1188931.1"/>
    <property type="molecule type" value="Genomic_DNA"/>
</dbReference>
<keyword evidence="3" id="KW-1185">Reference proteome</keyword>
<dbReference type="InterPro" id="IPR021280">
    <property type="entry name" value="TMEM260-like"/>
</dbReference>
<dbReference type="PANTHER" id="PTHR16214">
    <property type="entry name" value="TRANSMEMBRANE PROTEIN 260"/>
    <property type="match status" value="1"/>
</dbReference>